<dbReference type="AlphaFoldDB" id="A0AAE1R0Y2"/>
<organism evidence="1 2">
    <name type="scientific">Anisodus tanguticus</name>
    <dbReference type="NCBI Taxonomy" id="243964"/>
    <lineage>
        <taxon>Eukaryota</taxon>
        <taxon>Viridiplantae</taxon>
        <taxon>Streptophyta</taxon>
        <taxon>Embryophyta</taxon>
        <taxon>Tracheophyta</taxon>
        <taxon>Spermatophyta</taxon>
        <taxon>Magnoliopsida</taxon>
        <taxon>eudicotyledons</taxon>
        <taxon>Gunneridae</taxon>
        <taxon>Pentapetalae</taxon>
        <taxon>asterids</taxon>
        <taxon>lamiids</taxon>
        <taxon>Solanales</taxon>
        <taxon>Solanaceae</taxon>
        <taxon>Solanoideae</taxon>
        <taxon>Hyoscyameae</taxon>
        <taxon>Anisodus</taxon>
    </lineage>
</organism>
<dbReference type="EMBL" id="JAVYJV010000020">
    <property type="protein sequence ID" value="KAK4343260.1"/>
    <property type="molecule type" value="Genomic_DNA"/>
</dbReference>
<evidence type="ECO:0000313" key="2">
    <source>
        <dbReference type="Proteomes" id="UP001291623"/>
    </source>
</evidence>
<evidence type="ECO:0000313" key="1">
    <source>
        <dbReference type="EMBL" id="KAK4343260.1"/>
    </source>
</evidence>
<reference evidence="1" key="1">
    <citation type="submission" date="2023-12" db="EMBL/GenBank/DDBJ databases">
        <title>Genome assembly of Anisodus tanguticus.</title>
        <authorList>
            <person name="Wang Y.-J."/>
        </authorList>
    </citation>
    <scope>NUCLEOTIDE SEQUENCE</scope>
    <source>
        <strain evidence="1">KB-2021</strain>
        <tissue evidence="1">Leaf</tissue>
    </source>
</reference>
<accession>A0AAE1R0Y2</accession>
<comment type="caution">
    <text evidence="1">The sequence shown here is derived from an EMBL/GenBank/DDBJ whole genome shotgun (WGS) entry which is preliminary data.</text>
</comment>
<name>A0AAE1R0Y2_9SOLA</name>
<dbReference type="Proteomes" id="UP001291623">
    <property type="component" value="Unassembled WGS sequence"/>
</dbReference>
<keyword evidence="2" id="KW-1185">Reference proteome</keyword>
<sequence length="78" mass="9147">MPHQDQKVSRTLGMADYREAKPNPKLALNFSQQDIIREKSEFSPFIIIKYLLETTNHFSRYQSTNPFDEKSQNQGKDV</sequence>
<protein>
    <submittedName>
        <fullName evidence="1">Uncharacterized protein</fullName>
    </submittedName>
</protein>
<proteinExistence type="predicted"/>
<gene>
    <name evidence="1" type="ORF">RND71_036354</name>
</gene>